<dbReference type="AlphaFoldDB" id="A0A1C2D9R0"/>
<protein>
    <submittedName>
        <fullName evidence="1">Uncharacterized protein</fullName>
    </submittedName>
</protein>
<gene>
    <name evidence="1" type="ORF">BBI10_25155</name>
</gene>
<name>A0A1C2D9R0_9PSED</name>
<accession>A0A1C2D9R0</accession>
<organism evidence="1 2">
    <name type="scientific">Pseudomonas graminis</name>
    <dbReference type="NCBI Taxonomy" id="158627"/>
    <lineage>
        <taxon>Bacteria</taxon>
        <taxon>Pseudomonadati</taxon>
        <taxon>Pseudomonadota</taxon>
        <taxon>Gammaproteobacteria</taxon>
        <taxon>Pseudomonadales</taxon>
        <taxon>Pseudomonadaceae</taxon>
        <taxon>Pseudomonas</taxon>
    </lineage>
</organism>
<reference evidence="1 2" key="1">
    <citation type="submission" date="2016-08" db="EMBL/GenBank/DDBJ databases">
        <title>Whole genome sequence of Pseudomonas graminis strain UASWS1507, a potential biological control agent for agriculture.</title>
        <authorList>
            <person name="Crovadore J."/>
            <person name="Calmin G."/>
            <person name="Chablais R."/>
            <person name="Cochard B."/>
            <person name="Lefort F."/>
        </authorList>
    </citation>
    <scope>NUCLEOTIDE SEQUENCE [LARGE SCALE GENOMIC DNA]</scope>
    <source>
        <strain evidence="1 2">UASWS1507</strain>
    </source>
</reference>
<dbReference type="EMBL" id="MDEN01000069">
    <property type="protein sequence ID" value="OCX11474.1"/>
    <property type="molecule type" value="Genomic_DNA"/>
</dbReference>
<dbReference type="Proteomes" id="UP000095143">
    <property type="component" value="Unassembled WGS sequence"/>
</dbReference>
<evidence type="ECO:0000313" key="1">
    <source>
        <dbReference type="EMBL" id="OCX11474.1"/>
    </source>
</evidence>
<evidence type="ECO:0000313" key="2">
    <source>
        <dbReference type="Proteomes" id="UP000095143"/>
    </source>
</evidence>
<proteinExistence type="predicted"/>
<comment type="caution">
    <text evidence="1">The sequence shown here is derived from an EMBL/GenBank/DDBJ whole genome shotgun (WGS) entry which is preliminary data.</text>
</comment>
<sequence length="62" mass="7276">MTIKLWSTWAAQVVMALSLIGGREYTEICSARLCCDPYIRHFQRSFDRANARWIFLDLTVIH</sequence>